<dbReference type="Proteomes" id="UP001138997">
    <property type="component" value="Unassembled WGS sequence"/>
</dbReference>
<accession>A0A9X1NJA7</accession>
<name>A0A9X1NJA7_9ACTN</name>
<evidence type="ECO:0000313" key="1">
    <source>
        <dbReference type="EMBL" id="MCD5315110.1"/>
    </source>
</evidence>
<comment type="caution">
    <text evidence="1">The sequence shown here is derived from an EMBL/GenBank/DDBJ whole genome shotgun (WGS) entry which is preliminary data.</text>
</comment>
<evidence type="ECO:0008006" key="3">
    <source>
        <dbReference type="Google" id="ProtNLM"/>
    </source>
</evidence>
<dbReference type="RefSeq" id="WP_231447916.1">
    <property type="nucleotide sequence ID" value="NZ_JAJOMB010000020.1"/>
</dbReference>
<dbReference type="EMBL" id="JAJOMB010000020">
    <property type="protein sequence ID" value="MCD5315110.1"/>
    <property type="molecule type" value="Genomic_DNA"/>
</dbReference>
<proteinExistence type="predicted"/>
<protein>
    <recommendedName>
        <fullName evidence="3">DUF2180 family protein</fullName>
    </recommendedName>
</protein>
<sequence>MHCLDCALHNGHHATAVGCCHYCGAATCLEHATVVQPTAGPIGMVPRAPKRRIVSCLNCTPNGQSLSAPAPIVLPRTETLAV</sequence>
<reference evidence="1" key="1">
    <citation type="submission" date="2021-11" db="EMBL/GenBank/DDBJ databases">
        <title>Streptomyces corallinus and Kineosporia corallina sp. nov., two new coral-derived marine actinobacteria.</title>
        <authorList>
            <person name="Buangrab K."/>
            <person name="Sutthacheep M."/>
            <person name="Yeemin T."/>
            <person name="Harunari E."/>
            <person name="Igarashi Y."/>
            <person name="Sripreechasak P."/>
            <person name="Kanchanasin P."/>
            <person name="Tanasupawat S."/>
            <person name="Phongsopitanun W."/>
        </authorList>
    </citation>
    <scope>NUCLEOTIDE SEQUENCE</scope>
    <source>
        <strain evidence="1">JCM 31032</strain>
    </source>
</reference>
<organism evidence="1 2">
    <name type="scientific">Kineosporia babensis</name>
    <dbReference type="NCBI Taxonomy" id="499548"/>
    <lineage>
        <taxon>Bacteria</taxon>
        <taxon>Bacillati</taxon>
        <taxon>Actinomycetota</taxon>
        <taxon>Actinomycetes</taxon>
        <taxon>Kineosporiales</taxon>
        <taxon>Kineosporiaceae</taxon>
        <taxon>Kineosporia</taxon>
    </lineage>
</organism>
<gene>
    <name evidence="1" type="ORF">LR394_29810</name>
</gene>
<keyword evidence="2" id="KW-1185">Reference proteome</keyword>
<dbReference type="AlphaFoldDB" id="A0A9X1NJA7"/>
<evidence type="ECO:0000313" key="2">
    <source>
        <dbReference type="Proteomes" id="UP001138997"/>
    </source>
</evidence>